<evidence type="ECO:0000313" key="2">
    <source>
        <dbReference type="EMBL" id="GIM66741.1"/>
    </source>
</evidence>
<accession>A0A919S8K6</accession>
<sequence length="123" mass="12930">MTAADAGAADTIPAASVAPARDSRKRQRKDMSDSWIARAPEPTNDQPRSGVCVMVSHVRREFGARRVSGGECGGVGALPERDRAIKRCARWGYDPVAAVSADSMADLKSGPAPSWASSTFAAL</sequence>
<dbReference type="EMBL" id="BOQL01000021">
    <property type="protein sequence ID" value="GIM66741.1"/>
    <property type="molecule type" value="Genomic_DNA"/>
</dbReference>
<protein>
    <submittedName>
        <fullName evidence="2">Uncharacterized protein</fullName>
    </submittedName>
</protein>
<organism evidence="2 3">
    <name type="scientific">Actinoplanes auranticolor</name>
    <dbReference type="NCBI Taxonomy" id="47988"/>
    <lineage>
        <taxon>Bacteria</taxon>
        <taxon>Bacillati</taxon>
        <taxon>Actinomycetota</taxon>
        <taxon>Actinomycetes</taxon>
        <taxon>Micromonosporales</taxon>
        <taxon>Micromonosporaceae</taxon>
        <taxon>Actinoplanes</taxon>
    </lineage>
</organism>
<feature type="compositionally biased region" description="Low complexity" evidence="1">
    <location>
        <begin position="1"/>
        <end position="15"/>
    </location>
</feature>
<name>A0A919S8K6_9ACTN</name>
<keyword evidence="3" id="KW-1185">Reference proteome</keyword>
<reference evidence="2" key="1">
    <citation type="submission" date="2021-03" db="EMBL/GenBank/DDBJ databases">
        <title>Whole genome shotgun sequence of Actinoplanes auranticolor NBRC 12245.</title>
        <authorList>
            <person name="Komaki H."/>
            <person name="Tamura T."/>
        </authorList>
    </citation>
    <scope>NUCLEOTIDE SEQUENCE</scope>
    <source>
        <strain evidence="2">NBRC 12245</strain>
    </source>
</reference>
<proteinExistence type="predicted"/>
<comment type="caution">
    <text evidence="2">The sequence shown here is derived from an EMBL/GenBank/DDBJ whole genome shotgun (WGS) entry which is preliminary data.</text>
</comment>
<evidence type="ECO:0000256" key="1">
    <source>
        <dbReference type="SAM" id="MobiDB-lite"/>
    </source>
</evidence>
<dbReference type="AlphaFoldDB" id="A0A919S8K6"/>
<dbReference type="Proteomes" id="UP000681340">
    <property type="component" value="Unassembled WGS sequence"/>
</dbReference>
<gene>
    <name evidence="2" type="ORF">Aau02nite_24230</name>
</gene>
<feature type="region of interest" description="Disordered" evidence="1">
    <location>
        <begin position="1"/>
        <end position="49"/>
    </location>
</feature>
<evidence type="ECO:0000313" key="3">
    <source>
        <dbReference type="Proteomes" id="UP000681340"/>
    </source>
</evidence>